<dbReference type="GeneID" id="87937212"/>
<evidence type="ECO:0008006" key="3">
    <source>
        <dbReference type="Google" id="ProtNLM"/>
    </source>
</evidence>
<accession>A0AAX4HXM0</accession>
<dbReference type="Proteomes" id="UP001322277">
    <property type="component" value="Chromosome 1"/>
</dbReference>
<evidence type="ECO:0000313" key="1">
    <source>
        <dbReference type="EMBL" id="WQF75695.1"/>
    </source>
</evidence>
<reference evidence="2" key="1">
    <citation type="journal article" date="2023" name="bioRxiv">
        <title>Complete genome of the Medicago anthracnose fungus, Colletotrichum destructivum, reveals a mini-chromosome-like region within a core chromosome.</title>
        <authorList>
            <person name="Lapalu N."/>
            <person name="Simon A."/>
            <person name="Lu A."/>
            <person name="Plaumann P.-L."/>
            <person name="Amselem J."/>
            <person name="Pigne S."/>
            <person name="Auger A."/>
            <person name="Koch C."/>
            <person name="Dallery J.-F."/>
            <person name="O'Connell R.J."/>
        </authorList>
    </citation>
    <scope>NUCLEOTIDE SEQUENCE [LARGE SCALE GENOMIC DNA]</scope>
    <source>
        <strain evidence="2">CBS 520.97</strain>
    </source>
</reference>
<dbReference type="EMBL" id="CP137305">
    <property type="protein sequence ID" value="WQF75695.1"/>
    <property type="molecule type" value="Genomic_DNA"/>
</dbReference>
<dbReference type="AlphaFoldDB" id="A0AAX4HXM0"/>
<gene>
    <name evidence="1" type="ORF">CDEST_00709</name>
</gene>
<proteinExistence type="predicted"/>
<sequence>MIGRLSRFTANSSVPSRSRPATARKVFLLSFFLLFFLLLPFPFSSFCQCSQVGTGIFDCNGKTRVNPFLWVVGRRTLWSRIPRTPPRRLSRRNHPYGGFII</sequence>
<dbReference type="KEGG" id="cdet:87937212"/>
<protein>
    <recommendedName>
        <fullName evidence="3">Secreted protein</fullName>
    </recommendedName>
</protein>
<name>A0AAX4HXM0_9PEZI</name>
<keyword evidence="2" id="KW-1185">Reference proteome</keyword>
<dbReference type="RefSeq" id="XP_062772919.1">
    <property type="nucleotide sequence ID" value="XM_062916868.1"/>
</dbReference>
<organism evidence="1 2">
    <name type="scientific">Colletotrichum destructivum</name>
    <dbReference type="NCBI Taxonomy" id="34406"/>
    <lineage>
        <taxon>Eukaryota</taxon>
        <taxon>Fungi</taxon>
        <taxon>Dikarya</taxon>
        <taxon>Ascomycota</taxon>
        <taxon>Pezizomycotina</taxon>
        <taxon>Sordariomycetes</taxon>
        <taxon>Hypocreomycetidae</taxon>
        <taxon>Glomerellales</taxon>
        <taxon>Glomerellaceae</taxon>
        <taxon>Colletotrichum</taxon>
        <taxon>Colletotrichum destructivum species complex</taxon>
    </lineage>
</organism>
<evidence type="ECO:0000313" key="2">
    <source>
        <dbReference type="Proteomes" id="UP001322277"/>
    </source>
</evidence>